<evidence type="ECO:0000313" key="2">
    <source>
        <dbReference type="EMBL" id="SIT91621.1"/>
    </source>
</evidence>
<sequence>MEEQRILFREKQRFTQFWLWALLLGLAATMMAGFVYQVLLGGTFGNRPVSDVPLSIIAALIGFGLPFFFYWVTLTTEVMPGVLQVRFRPFHLKPVRIPLHTLRDFEKVTYNPIHEYGGWGIRWGANGKAYSTSGREGVLLRFYNQQPILIGSHRASELLQAIEQAKALGKGIAG</sequence>
<gene>
    <name evidence="2" type="ORF">SAMN05444128_2635</name>
</gene>
<feature type="transmembrane region" description="Helical" evidence="1">
    <location>
        <begin position="17"/>
        <end position="40"/>
    </location>
</feature>
<proteinExistence type="predicted"/>
<evidence type="ECO:0000313" key="3">
    <source>
        <dbReference type="Proteomes" id="UP000187181"/>
    </source>
</evidence>
<organism evidence="2 3">
    <name type="scientific">Pontibacter indicus</name>
    <dbReference type="NCBI Taxonomy" id="1317125"/>
    <lineage>
        <taxon>Bacteria</taxon>
        <taxon>Pseudomonadati</taxon>
        <taxon>Bacteroidota</taxon>
        <taxon>Cytophagia</taxon>
        <taxon>Cytophagales</taxon>
        <taxon>Hymenobacteraceae</taxon>
        <taxon>Pontibacter</taxon>
    </lineage>
</organism>
<dbReference type="OrthoDB" id="582675at2"/>
<keyword evidence="1" id="KW-1133">Transmembrane helix</keyword>
<protein>
    <submittedName>
        <fullName evidence="2">Uncharacterized protein</fullName>
    </submittedName>
</protein>
<keyword evidence="3" id="KW-1185">Reference proteome</keyword>
<dbReference type="Proteomes" id="UP000187181">
    <property type="component" value="Unassembled WGS sequence"/>
</dbReference>
<dbReference type="AlphaFoldDB" id="A0A1R3XKM8"/>
<evidence type="ECO:0000256" key="1">
    <source>
        <dbReference type="SAM" id="Phobius"/>
    </source>
</evidence>
<accession>A0A1R3XKM8</accession>
<keyword evidence="1" id="KW-0472">Membrane</keyword>
<dbReference type="EMBL" id="FTPP01000002">
    <property type="protein sequence ID" value="SIT91621.1"/>
    <property type="molecule type" value="Genomic_DNA"/>
</dbReference>
<dbReference type="STRING" id="1317125.SAMN05444128_2635"/>
<keyword evidence="1" id="KW-0812">Transmembrane</keyword>
<dbReference type="RefSeq" id="WP_076669462.1">
    <property type="nucleotide sequence ID" value="NZ_FTPP01000002.1"/>
</dbReference>
<reference evidence="3" key="1">
    <citation type="submission" date="2017-01" db="EMBL/GenBank/DDBJ databases">
        <authorList>
            <person name="Varghese N."/>
            <person name="Submissions S."/>
        </authorList>
    </citation>
    <scope>NUCLEOTIDE SEQUENCE [LARGE SCALE GENOMIC DNA]</scope>
    <source>
        <strain evidence="3">LP100</strain>
    </source>
</reference>
<feature type="transmembrane region" description="Helical" evidence="1">
    <location>
        <begin position="52"/>
        <end position="72"/>
    </location>
</feature>
<name>A0A1R3XKM8_9BACT</name>